<proteinExistence type="predicted"/>
<accession>A0A5C6U471</accession>
<protein>
    <submittedName>
        <fullName evidence="1">Uncharacterized protein</fullName>
    </submittedName>
</protein>
<keyword evidence="2" id="KW-1185">Reference proteome</keyword>
<evidence type="ECO:0000313" key="1">
    <source>
        <dbReference type="EMBL" id="TXC66831.1"/>
    </source>
</evidence>
<dbReference type="Proteomes" id="UP000321832">
    <property type="component" value="Unassembled WGS sequence"/>
</dbReference>
<gene>
    <name evidence="1" type="ORF">FSC37_16565</name>
</gene>
<comment type="caution">
    <text evidence="1">The sequence shown here is derived from an EMBL/GenBank/DDBJ whole genome shotgun (WGS) entry which is preliminary data.</text>
</comment>
<reference evidence="1 2" key="1">
    <citation type="submission" date="2019-08" db="EMBL/GenBank/DDBJ databases">
        <authorList>
            <person name="Khan S.A."/>
            <person name="Jeon C.O."/>
            <person name="Jeong S.E."/>
        </authorList>
    </citation>
    <scope>NUCLEOTIDE SEQUENCE [LARGE SCALE GENOMIC DNA]</scope>
    <source>
        <strain evidence="2">IMCC1728</strain>
    </source>
</reference>
<organism evidence="1 2">
    <name type="scientific">Piscinibacter aquaticus</name>
    <dbReference type="NCBI Taxonomy" id="392597"/>
    <lineage>
        <taxon>Bacteria</taxon>
        <taxon>Pseudomonadati</taxon>
        <taxon>Pseudomonadota</taxon>
        <taxon>Betaproteobacteria</taxon>
        <taxon>Burkholderiales</taxon>
        <taxon>Sphaerotilaceae</taxon>
        <taxon>Piscinibacter</taxon>
    </lineage>
</organism>
<name>A0A5C6U471_9BURK</name>
<evidence type="ECO:0000313" key="2">
    <source>
        <dbReference type="Proteomes" id="UP000321832"/>
    </source>
</evidence>
<sequence length="102" mass="10188">MAAPTFCAPPAGSCSARAPRCGPGSQAAKAGFLSSDRLPSSDLRGEPGALPYIGVGYSGLGGRSGWSFSADFGLMALGAGNAIRLGRSGNYQGVDDWCANCA</sequence>
<dbReference type="AlphaFoldDB" id="A0A5C6U471"/>
<dbReference type="EMBL" id="VOPW01000001">
    <property type="protein sequence ID" value="TXC66831.1"/>
    <property type="molecule type" value="Genomic_DNA"/>
</dbReference>